<dbReference type="PROSITE" id="PS50923">
    <property type="entry name" value="SUSHI"/>
    <property type="match status" value="1"/>
</dbReference>
<reference evidence="4 5" key="1">
    <citation type="submission" date="2018-08" db="EMBL/GenBank/DDBJ databases">
        <authorList>
            <person name="Laetsch R D."/>
            <person name="Stevens L."/>
            <person name="Kumar S."/>
            <person name="Blaxter L. M."/>
        </authorList>
    </citation>
    <scope>NUCLEOTIDE SEQUENCE [LARGE SCALE GENOMIC DNA]</scope>
</reference>
<proteinExistence type="predicted"/>
<dbReference type="Gene3D" id="2.10.70.10">
    <property type="entry name" value="Complement Module, domain 1"/>
    <property type="match status" value="1"/>
</dbReference>
<dbReference type="AlphaFoldDB" id="A0A3P7K580"/>
<dbReference type="InterPro" id="IPR035976">
    <property type="entry name" value="Sushi/SCR/CCP_sf"/>
</dbReference>
<gene>
    <name evidence="4" type="ORF">NOO_LOCUS10189</name>
</gene>
<feature type="domain" description="Sushi" evidence="3">
    <location>
        <begin position="4"/>
        <end position="66"/>
    </location>
</feature>
<dbReference type="SUPFAM" id="SSF57535">
    <property type="entry name" value="Complement control module/SCR domain"/>
    <property type="match status" value="1"/>
</dbReference>
<dbReference type="OrthoDB" id="5795474at2759"/>
<keyword evidence="1 2" id="KW-1015">Disulfide bond</keyword>
<dbReference type="CDD" id="cd00033">
    <property type="entry name" value="CCP"/>
    <property type="match status" value="1"/>
</dbReference>
<accession>A0A3P7K580</accession>
<evidence type="ECO:0000313" key="4">
    <source>
        <dbReference type="EMBL" id="VDM93916.1"/>
    </source>
</evidence>
<comment type="caution">
    <text evidence="2">Lacks conserved residue(s) required for the propagation of feature annotation.</text>
</comment>
<dbReference type="InterPro" id="IPR000436">
    <property type="entry name" value="Sushi_SCR_CCP_dom"/>
</dbReference>
<evidence type="ECO:0000313" key="5">
    <source>
        <dbReference type="Proteomes" id="UP000271087"/>
    </source>
</evidence>
<feature type="non-terminal residue" evidence="4">
    <location>
        <position position="1"/>
    </location>
</feature>
<evidence type="ECO:0000256" key="1">
    <source>
        <dbReference type="ARBA" id="ARBA00023157"/>
    </source>
</evidence>
<sequence length="136" mass="15285">LQSVGCKLPDEVENGEIIYPVITRMKNQIGSIAFLLCNPPFVLEGNAIAACCSDGEWRPSLGICKNATYCLPYVYKDAVSLHYDSVSLSFSFIDRYLHLFSMITRIAHNMERSEIPDVPFTNLSLLLYVDTKRDAT</sequence>
<keyword evidence="5" id="KW-1185">Reference proteome</keyword>
<dbReference type="Pfam" id="PF00084">
    <property type="entry name" value="Sushi"/>
    <property type="match status" value="1"/>
</dbReference>
<feature type="disulfide bond" evidence="2">
    <location>
        <begin position="37"/>
        <end position="64"/>
    </location>
</feature>
<evidence type="ECO:0000256" key="2">
    <source>
        <dbReference type="PROSITE-ProRule" id="PRU00302"/>
    </source>
</evidence>
<protein>
    <recommendedName>
        <fullName evidence="3">Sushi domain-containing protein</fullName>
    </recommendedName>
</protein>
<dbReference type="EMBL" id="UYRW01005613">
    <property type="protein sequence ID" value="VDM93916.1"/>
    <property type="molecule type" value="Genomic_DNA"/>
</dbReference>
<organism evidence="4 5">
    <name type="scientific">Onchocerca ochengi</name>
    <name type="common">Filarial nematode worm</name>
    <dbReference type="NCBI Taxonomy" id="42157"/>
    <lineage>
        <taxon>Eukaryota</taxon>
        <taxon>Metazoa</taxon>
        <taxon>Ecdysozoa</taxon>
        <taxon>Nematoda</taxon>
        <taxon>Chromadorea</taxon>
        <taxon>Rhabditida</taxon>
        <taxon>Spirurina</taxon>
        <taxon>Spiruromorpha</taxon>
        <taxon>Filarioidea</taxon>
        <taxon>Onchocercidae</taxon>
        <taxon>Onchocerca</taxon>
    </lineage>
</organism>
<evidence type="ECO:0000259" key="3">
    <source>
        <dbReference type="PROSITE" id="PS50923"/>
    </source>
</evidence>
<name>A0A3P7K580_ONCOC</name>
<dbReference type="Proteomes" id="UP000271087">
    <property type="component" value="Unassembled WGS sequence"/>
</dbReference>
<keyword evidence="2" id="KW-0768">Sushi</keyword>
<dbReference type="SMART" id="SM00032">
    <property type="entry name" value="CCP"/>
    <property type="match status" value="1"/>
</dbReference>